<dbReference type="EMBL" id="SEWG01000001">
    <property type="protein sequence ID" value="RYU92213.1"/>
    <property type="molecule type" value="Genomic_DNA"/>
</dbReference>
<dbReference type="Pfam" id="PF09970">
    <property type="entry name" value="DUF2204"/>
    <property type="match status" value="1"/>
</dbReference>
<gene>
    <name evidence="1" type="ORF">EWM62_01910</name>
</gene>
<dbReference type="RefSeq" id="WP_129874941.1">
    <property type="nucleotide sequence ID" value="NZ_SEWG01000001.1"/>
</dbReference>
<protein>
    <recommendedName>
        <fullName evidence="3">Nucleotidyltransferase</fullName>
    </recommendedName>
</protein>
<evidence type="ECO:0000313" key="1">
    <source>
        <dbReference type="EMBL" id="RYU92213.1"/>
    </source>
</evidence>
<sequence length="159" mass="18348">MDIFDKDILSFWKALRENNVQYIVVGGFAVNLHGFQHFSDDLDIWLNDTVENRKAFRNALVDCAMGDYPMIEQMQFSPNCTEFILHNGLRLDALTNLTCLENYTFDECLSMASFADIEGISVPFLHIDQLIQNKKVINRPKDQIDVDALEKIKKLREEG</sequence>
<accession>A0A4Q5LS49</accession>
<dbReference type="InterPro" id="IPR043519">
    <property type="entry name" value="NT_sf"/>
</dbReference>
<name>A0A4Q5LS49_9SPHI</name>
<dbReference type="Gene3D" id="3.30.460.40">
    <property type="match status" value="1"/>
</dbReference>
<evidence type="ECO:0000313" key="2">
    <source>
        <dbReference type="Proteomes" id="UP000293331"/>
    </source>
</evidence>
<proteinExistence type="predicted"/>
<dbReference type="OrthoDB" id="121150at2"/>
<comment type="caution">
    <text evidence="1">The sequence shown here is derived from an EMBL/GenBank/DDBJ whole genome shotgun (WGS) entry which is preliminary data.</text>
</comment>
<dbReference type="SUPFAM" id="SSF81301">
    <property type="entry name" value="Nucleotidyltransferase"/>
    <property type="match status" value="1"/>
</dbReference>
<organism evidence="1 2">
    <name type="scientific">Mucilaginibacter terrigena</name>
    <dbReference type="NCBI Taxonomy" id="2492395"/>
    <lineage>
        <taxon>Bacteria</taxon>
        <taxon>Pseudomonadati</taxon>
        <taxon>Bacteroidota</taxon>
        <taxon>Sphingobacteriia</taxon>
        <taxon>Sphingobacteriales</taxon>
        <taxon>Sphingobacteriaceae</taxon>
        <taxon>Mucilaginibacter</taxon>
    </lineage>
</organism>
<evidence type="ECO:0008006" key="3">
    <source>
        <dbReference type="Google" id="ProtNLM"/>
    </source>
</evidence>
<reference evidence="1 2" key="1">
    <citation type="submission" date="2019-02" db="EMBL/GenBank/DDBJ databases">
        <title>Bacterial novel species Mucilaginibacter sp. 17JY9-4 isolated from soil.</title>
        <authorList>
            <person name="Jung H.-Y."/>
        </authorList>
    </citation>
    <scope>NUCLEOTIDE SEQUENCE [LARGE SCALE GENOMIC DNA]</scope>
    <source>
        <strain evidence="1 2">17JY9-4</strain>
    </source>
</reference>
<dbReference type="AlphaFoldDB" id="A0A4Q5LS49"/>
<dbReference type="InterPro" id="IPR018700">
    <property type="entry name" value="DUF2204"/>
</dbReference>
<keyword evidence="2" id="KW-1185">Reference proteome</keyword>
<dbReference type="Proteomes" id="UP000293331">
    <property type="component" value="Unassembled WGS sequence"/>
</dbReference>